<gene>
    <name evidence="6" type="ORF">SAMN05216601_11781</name>
</gene>
<evidence type="ECO:0000259" key="5">
    <source>
        <dbReference type="Pfam" id="PF08501"/>
    </source>
</evidence>
<dbReference type="PANTHER" id="PTHR21089:SF1">
    <property type="entry name" value="BIFUNCTIONAL 3-DEHYDROQUINATE DEHYDRATASE_SHIKIMATE DEHYDROGENASE, CHLOROPLASTIC"/>
    <property type="match status" value="1"/>
</dbReference>
<keyword evidence="3" id="KW-0560">Oxidoreductase</keyword>
<dbReference type="SUPFAM" id="SSF51735">
    <property type="entry name" value="NAD(P)-binding Rossmann-fold domains"/>
    <property type="match status" value="1"/>
</dbReference>
<dbReference type="EMBL" id="FOWP01000017">
    <property type="protein sequence ID" value="SFP63215.1"/>
    <property type="molecule type" value="Genomic_DNA"/>
</dbReference>
<evidence type="ECO:0000256" key="1">
    <source>
        <dbReference type="ARBA" id="ARBA00004871"/>
    </source>
</evidence>
<evidence type="ECO:0000256" key="2">
    <source>
        <dbReference type="ARBA" id="ARBA00022857"/>
    </source>
</evidence>
<dbReference type="InterPro" id="IPR036291">
    <property type="entry name" value="NAD(P)-bd_dom_sf"/>
</dbReference>
<dbReference type="Gene3D" id="3.40.50.720">
    <property type="entry name" value="NAD(P)-binding Rossmann-like Domain"/>
    <property type="match status" value="1"/>
</dbReference>
<keyword evidence="2" id="KW-0521">NADP</keyword>
<dbReference type="RefSeq" id="WP_083413318.1">
    <property type="nucleotide sequence ID" value="NZ_FOWP01000017.1"/>
</dbReference>
<accession>A0A1I5RXF6</accession>
<dbReference type="AlphaFoldDB" id="A0A1I5RXF6"/>
<dbReference type="STRING" id="658457.SAMN05216601_11781"/>
<feature type="domain" description="Shikimate dehydrogenase substrate binding N-terminal" evidence="5">
    <location>
        <begin position="11"/>
        <end position="94"/>
    </location>
</feature>
<sequence>MVNGSTELVAIVGSPIAQVKSPENFNRWFEDNALNRVMLPIDIGAQALSSFIDTLRGWQNLRGCVVTIPYKQQVVEHLDELSERARALRSVNVIRREADGRLIGDNVDGEGFLNAGRQQGFEAKGKRALVIGAGGVGSAIAYSLCQAGVFALSLSDVNHERVEALAQLLRNAFPELPISTRVDSLSAFDLIANASPVGMGDSGELPLPEALLQSLPASAHVADVVTAPEITPLLTLAKARGCSIQTGPQMALAQAGNLGHFMGATALVL</sequence>
<keyword evidence="4" id="KW-0028">Amino-acid biosynthesis</keyword>
<keyword evidence="4" id="KW-0057">Aromatic amino acid biosynthesis</keyword>
<dbReference type="SUPFAM" id="SSF53223">
    <property type="entry name" value="Aminoacid dehydrogenase-like, N-terminal domain"/>
    <property type="match status" value="1"/>
</dbReference>
<dbReference type="InterPro" id="IPR013708">
    <property type="entry name" value="Shikimate_DH-bd_N"/>
</dbReference>
<dbReference type="Gene3D" id="3.40.50.10860">
    <property type="entry name" value="Leucine Dehydrogenase, chain A, domain 1"/>
    <property type="match status" value="1"/>
</dbReference>
<dbReference type="Pfam" id="PF08501">
    <property type="entry name" value="Shikimate_dh_N"/>
    <property type="match status" value="1"/>
</dbReference>
<dbReference type="Proteomes" id="UP000182400">
    <property type="component" value="Unassembled WGS sequence"/>
</dbReference>
<dbReference type="PANTHER" id="PTHR21089">
    <property type="entry name" value="SHIKIMATE DEHYDROGENASE"/>
    <property type="match status" value="1"/>
</dbReference>
<dbReference type="GO" id="GO:0050661">
    <property type="term" value="F:NADP binding"/>
    <property type="evidence" value="ECO:0007669"/>
    <property type="project" value="TreeGrafter"/>
</dbReference>
<comment type="pathway">
    <text evidence="1">Metabolic intermediate biosynthesis; chorismate biosynthesis; chorismate from D-erythrose 4-phosphate and phosphoenolpyruvate: step 4/7.</text>
</comment>
<evidence type="ECO:0000256" key="4">
    <source>
        <dbReference type="ARBA" id="ARBA00023141"/>
    </source>
</evidence>
<evidence type="ECO:0000256" key="3">
    <source>
        <dbReference type="ARBA" id="ARBA00023002"/>
    </source>
</evidence>
<dbReference type="InterPro" id="IPR022893">
    <property type="entry name" value="Shikimate_DH_fam"/>
</dbReference>
<dbReference type="InterPro" id="IPR046346">
    <property type="entry name" value="Aminoacid_DH-like_N_sf"/>
</dbReference>
<name>A0A1I5RXF6_9GAMM</name>
<dbReference type="GO" id="GO:0005829">
    <property type="term" value="C:cytosol"/>
    <property type="evidence" value="ECO:0007669"/>
    <property type="project" value="TreeGrafter"/>
</dbReference>
<evidence type="ECO:0000313" key="6">
    <source>
        <dbReference type="EMBL" id="SFP63215.1"/>
    </source>
</evidence>
<dbReference type="CDD" id="cd01065">
    <property type="entry name" value="NAD_bind_Shikimate_DH"/>
    <property type="match status" value="1"/>
</dbReference>
<dbReference type="GO" id="GO:0004764">
    <property type="term" value="F:shikimate 3-dehydrogenase (NADP+) activity"/>
    <property type="evidence" value="ECO:0007669"/>
    <property type="project" value="InterPro"/>
</dbReference>
<proteinExistence type="predicted"/>
<reference evidence="6 7" key="1">
    <citation type="submission" date="2016-10" db="EMBL/GenBank/DDBJ databases">
        <authorList>
            <person name="de Groot N.N."/>
        </authorList>
    </citation>
    <scope>NUCLEOTIDE SEQUENCE [LARGE SCALE GENOMIC DNA]</scope>
    <source>
        <strain evidence="6 7">CCUG 59231</strain>
    </source>
</reference>
<dbReference type="GO" id="GO:0019632">
    <property type="term" value="P:shikimate metabolic process"/>
    <property type="evidence" value="ECO:0007669"/>
    <property type="project" value="TreeGrafter"/>
</dbReference>
<evidence type="ECO:0000313" key="7">
    <source>
        <dbReference type="Proteomes" id="UP000182400"/>
    </source>
</evidence>
<dbReference type="GO" id="GO:0009073">
    <property type="term" value="P:aromatic amino acid family biosynthetic process"/>
    <property type="evidence" value="ECO:0007669"/>
    <property type="project" value="UniProtKB-KW"/>
</dbReference>
<protein>
    <submittedName>
        <fullName evidence="6">Shikimate dehydrogenase</fullName>
    </submittedName>
</protein>
<dbReference type="GO" id="GO:0009423">
    <property type="term" value="P:chorismate biosynthetic process"/>
    <property type="evidence" value="ECO:0007669"/>
    <property type="project" value="TreeGrafter"/>
</dbReference>
<organism evidence="6 7">
    <name type="scientific">Ectopseudomonas composti</name>
    <dbReference type="NCBI Taxonomy" id="658457"/>
    <lineage>
        <taxon>Bacteria</taxon>
        <taxon>Pseudomonadati</taxon>
        <taxon>Pseudomonadota</taxon>
        <taxon>Gammaproteobacteria</taxon>
        <taxon>Pseudomonadales</taxon>
        <taxon>Pseudomonadaceae</taxon>
        <taxon>Ectopseudomonas</taxon>
    </lineage>
</organism>
<dbReference type="OrthoDB" id="3609723at2"/>